<dbReference type="OrthoDB" id="6722at10239"/>
<feature type="region of interest" description="Disordered" evidence="1">
    <location>
        <begin position="1"/>
        <end position="30"/>
    </location>
</feature>
<evidence type="ECO:0000256" key="1">
    <source>
        <dbReference type="SAM" id="MobiDB-lite"/>
    </source>
</evidence>
<reference evidence="2 3" key="1">
    <citation type="submission" date="2016-03" db="EMBL/GenBank/DDBJ databases">
        <title>Genome sequences of a Phycodnavirus, Heterosigma akashiwo virus strain 53.</title>
        <authorList>
            <person name="Ueki S."/>
            <person name="Ogura Y."/>
            <person name="Hayashi T."/>
        </authorList>
    </citation>
    <scope>NUCLEOTIDE SEQUENCE [LARGE SCALE GENOMIC DNA]</scope>
    <source>
        <strain evidence="2">HaV53</strain>
    </source>
</reference>
<dbReference type="Pfam" id="PF19071">
    <property type="entry name" value="DUF5767"/>
    <property type="match status" value="1"/>
</dbReference>
<feature type="compositionally biased region" description="Basic and acidic residues" evidence="1">
    <location>
        <begin position="11"/>
        <end position="30"/>
    </location>
</feature>
<protein>
    <submittedName>
        <fullName evidence="2">Uncharacterized protein</fullName>
    </submittedName>
</protein>
<feature type="compositionally biased region" description="Acidic residues" evidence="1">
    <location>
        <begin position="314"/>
        <end position="325"/>
    </location>
</feature>
<feature type="compositionally biased region" description="Acidic residues" evidence="1">
    <location>
        <begin position="73"/>
        <end position="95"/>
    </location>
</feature>
<dbReference type="KEGG" id="vg:37618484"/>
<feature type="compositionally biased region" description="Polar residues" evidence="1">
    <location>
        <begin position="370"/>
        <end position="379"/>
    </location>
</feature>
<sequence length="418" mass="47255">MKKHPNLFNEVDTKNNIDRDNEVKQSDFIDDVKSDSTVSLIGDDIENDQNYDELKNFANPNKVKPNIFSNELSGDDDNDDETVDDEIDDDDDDETGSQRSKSTAVASELSDEGQKLDYITKLRILKDNGHVVKDFNLSDRTLDIKLEYHRVTRALEISASIKFQQKMLMAAVSAIEFLNKRFDPFDIQLEGWSENILENIDDFSTIFEKLHDKYCSKHEMAPELELMLALAGSAFMFNLTNTLFKKSLPTDPMDFANLKNTVRNAAASANSNISNQQGQNKKNNAMGGLPDLSALMGQFGNMMMPSVLGRNNNDDESSVTTDDEYEKPLPANANIGKNKPTMNSLNPMTNQQQHFSKTMLNDNDSDTNERFSVSSSVSNDHYNDNLIIQKEHPLKRSKTSRRSNNVVKTVKNKRELII</sequence>
<evidence type="ECO:0000313" key="3">
    <source>
        <dbReference type="Proteomes" id="UP000232488"/>
    </source>
</evidence>
<dbReference type="EMBL" id="KX008963">
    <property type="protein sequence ID" value="AOM63434.1"/>
    <property type="molecule type" value="Genomic_DNA"/>
</dbReference>
<accession>A0A1C9C571</accession>
<proteinExistence type="predicted"/>
<feature type="compositionally biased region" description="Polar residues" evidence="1">
    <location>
        <begin position="340"/>
        <end position="362"/>
    </location>
</feature>
<feature type="region of interest" description="Disordered" evidence="1">
    <location>
        <begin position="307"/>
        <end position="379"/>
    </location>
</feature>
<evidence type="ECO:0000313" key="2">
    <source>
        <dbReference type="EMBL" id="AOM63434.1"/>
    </source>
</evidence>
<keyword evidence="3" id="KW-1185">Reference proteome</keyword>
<feature type="region of interest" description="Disordered" evidence="1">
    <location>
        <begin position="56"/>
        <end position="108"/>
    </location>
</feature>
<gene>
    <name evidence="2" type="primary">HaV53_ORF103</name>
</gene>
<dbReference type="RefSeq" id="YP_009507500.1">
    <property type="nucleotide sequence ID" value="NC_038553.1"/>
</dbReference>
<dbReference type="GeneID" id="37618484"/>
<organism evidence="2 3">
    <name type="scientific">Heterosigma akashiwo virus 01</name>
    <name type="common">HaV01</name>
    <dbReference type="NCBI Taxonomy" id="97195"/>
    <lineage>
        <taxon>Viruses</taxon>
        <taxon>Varidnaviria</taxon>
        <taxon>Bamfordvirae</taxon>
        <taxon>Nucleocytoviricota</taxon>
        <taxon>Megaviricetes</taxon>
        <taxon>Algavirales</taxon>
        <taxon>Phycodnaviridae</taxon>
        <taxon>Raphidovirus</taxon>
        <taxon>Raphidovirus japonicum</taxon>
    </lineage>
</organism>
<name>A0A1C9C571_HAV01</name>
<organismHost>
    <name type="scientific">Heterosigma akashiwo</name>
    <name type="common">Chromophytic alga</name>
    <name type="synonym">Heterosigma carterae</name>
    <dbReference type="NCBI Taxonomy" id="2829"/>
</organismHost>
<dbReference type="InterPro" id="IPR043910">
    <property type="entry name" value="DUF5767"/>
</dbReference>
<dbReference type="Proteomes" id="UP000232488">
    <property type="component" value="Segment"/>
</dbReference>